<feature type="transmembrane region" description="Helical" evidence="1">
    <location>
        <begin position="137"/>
        <end position="158"/>
    </location>
</feature>
<proteinExistence type="predicted"/>
<sequence>MKIKQFVNIPFQLCNSKKEKWQYVISCTLFFILFLLIYRPFGILNGAKEHNHSLVHYVLVVFIFATIIFVVLSLSQFIIRNKYSKKKYTIKYLLKWFFIDVSLIVTIITFVDVIVLEEDIKNWQDFFDEVILQSLEIFFSLSIVLLYPVMGTLIYNYIKQLQENKKEIESDLRTVENHYKIASGNEALVKFLDEKNECKLTVPMNAIYAIESQNQYISIQYLKNERLLEQSVRTRFSKALKELEDFPSIIKCHRSYAVNMLNIVSLRYINQKPILILGTEKLIKIPVSKTYLKDIKTKLSLY</sequence>
<comment type="caution">
    <text evidence="3">The sequence shown here is derived from an EMBL/GenBank/DDBJ whole genome shotgun (WGS) entry which is preliminary data.</text>
</comment>
<accession>A0ABM9P6Q1</accession>
<feature type="transmembrane region" description="Helical" evidence="1">
    <location>
        <begin position="96"/>
        <end position="117"/>
    </location>
</feature>
<dbReference type="PROSITE" id="PS50930">
    <property type="entry name" value="HTH_LYTTR"/>
    <property type="match status" value="1"/>
</dbReference>
<feature type="transmembrane region" description="Helical" evidence="1">
    <location>
        <begin position="54"/>
        <end position="75"/>
    </location>
</feature>
<reference evidence="3 4" key="1">
    <citation type="submission" date="2024-05" db="EMBL/GenBank/DDBJ databases">
        <authorList>
            <person name="Duchaud E."/>
        </authorList>
    </citation>
    <scope>NUCLEOTIDE SEQUENCE [LARGE SCALE GENOMIC DNA]</scope>
    <source>
        <strain evidence="3">Ena-SAMPLE-TAB-13-05-2024-13:56:06:370-140308</strain>
    </source>
</reference>
<dbReference type="SMART" id="SM00850">
    <property type="entry name" value="LytTR"/>
    <property type="match status" value="1"/>
</dbReference>
<evidence type="ECO:0000259" key="2">
    <source>
        <dbReference type="PROSITE" id="PS50930"/>
    </source>
</evidence>
<dbReference type="InterPro" id="IPR007492">
    <property type="entry name" value="LytTR_DNA-bd_dom"/>
</dbReference>
<dbReference type="Pfam" id="PF04397">
    <property type="entry name" value="LytTR"/>
    <property type="match status" value="1"/>
</dbReference>
<feature type="transmembrane region" description="Helical" evidence="1">
    <location>
        <begin position="21"/>
        <end position="42"/>
    </location>
</feature>
<dbReference type="RefSeq" id="WP_348713740.1">
    <property type="nucleotide sequence ID" value="NZ_CAXJIO010000002.1"/>
</dbReference>
<dbReference type="Proteomes" id="UP001497527">
    <property type="component" value="Unassembled WGS sequence"/>
</dbReference>
<dbReference type="Gene3D" id="2.40.50.1020">
    <property type="entry name" value="LytTr DNA-binding domain"/>
    <property type="match status" value="1"/>
</dbReference>
<gene>
    <name evidence="3" type="ORF">T190423A01A_110086</name>
</gene>
<evidence type="ECO:0000256" key="1">
    <source>
        <dbReference type="SAM" id="Phobius"/>
    </source>
</evidence>
<organism evidence="3 4">
    <name type="scientific">Tenacibaculum polynesiense</name>
    <dbReference type="NCBI Taxonomy" id="3137857"/>
    <lineage>
        <taxon>Bacteria</taxon>
        <taxon>Pseudomonadati</taxon>
        <taxon>Bacteroidota</taxon>
        <taxon>Flavobacteriia</taxon>
        <taxon>Flavobacteriales</taxon>
        <taxon>Flavobacteriaceae</taxon>
        <taxon>Tenacibaculum</taxon>
    </lineage>
</organism>
<protein>
    <submittedName>
        <fullName evidence="3">HTH LytTR-type domain-containing protein</fullName>
    </submittedName>
</protein>
<keyword evidence="1" id="KW-0812">Transmembrane</keyword>
<name>A0ABM9P6Q1_9FLAO</name>
<dbReference type="EMBL" id="CAXJIO010000002">
    <property type="protein sequence ID" value="CAL2101196.1"/>
    <property type="molecule type" value="Genomic_DNA"/>
</dbReference>
<keyword evidence="4" id="KW-1185">Reference proteome</keyword>
<keyword evidence="1" id="KW-1133">Transmembrane helix</keyword>
<evidence type="ECO:0000313" key="3">
    <source>
        <dbReference type="EMBL" id="CAL2101196.1"/>
    </source>
</evidence>
<keyword evidence="1" id="KW-0472">Membrane</keyword>
<evidence type="ECO:0000313" key="4">
    <source>
        <dbReference type="Proteomes" id="UP001497527"/>
    </source>
</evidence>
<feature type="domain" description="HTH LytTR-type" evidence="2">
    <location>
        <begin position="201"/>
        <end position="301"/>
    </location>
</feature>